<feature type="compositionally biased region" description="Basic residues" evidence="6">
    <location>
        <begin position="158"/>
        <end position="167"/>
    </location>
</feature>
<dbReference type="InterPro" id="IPR017956">
    <property type="entry name" value="AT_hook_DNA-bd_motif"/>
</dbReference>
<proteinExistence type="predicted"/>
<dbReference type="AlphaFoldDB" id="A0A6P8AZJ8"/>
<dbReference type="Proteomes" id="UP000515153">
    <property type="component" value="Chromosome VII"/>
</dbReference>
<comment type="subcellular location">
    <subcellularLocation>
        <location evidence="1">Nucleus</location>
    </subcellularLocation>
</comment>
<keyword evidence="5" id="KW-0539">Nucleus</keyword>
<dbReference type="InterPro" id="IPR001510">
    <property type="entry name" value="Znf_PARP"/>
</dbReference>
<reference evidence="9" key="3">
    <citation type="submission" date="2025-08" db="UniProtKB">
        <authorList>
            <consortium name="RefSeq"/>
        </authorList>
    </citation>
    <scope>IDENTIFICATION</scope>
    <source>
        <strain evidence="9">NI907</strain>
    </source>
</reference>
<evidence type="ECO:0000256" key="3">
    <source>
        <dbReference type="ARBA" id="ARBA00022771"/>
    </source>
</evidence>
<evidence type="ECO:0000259" key="7">
    <source>
        <dbReference type="SMART" id="SM01336"/>
    </source>
</evidence>
<dbReference type="GO" id="GO:0008270">
    <property type="term" value="F:zinc ion binding"/>
    <property type="evidence" value="ECO:0007669"/>
    <property type="project" value="UniProtKB-KW"/>
</dbReference>
<gene>
    <name evidence="9" type="ORF">PgNI_10759</name>
</gene>
<protein>
    <recommendedName>
        <fullName evidence="7">PARP-type domain-containing protein</fullName>
    </recommendedName>
</protein>
<feature type="domain" description="PARP-type" evidence="7">
    <location>
        <begin position="6"/>
        <end position="101"/>
    </location>
</feature>
<dbReference type="GeneID" id="41965638"/>
<keyword evidence="2" id="KW-0479">Metal-binding</keyword>
<evidence type="ECO:0000256" key="6">
    <source>
        <dbReference type="SAM" id="MobiDB-lite"/>
    </source>
</evidence>
<dbReference type="Gene3D" id="3.30.1740.10">
    <property type="entry name" value="Zinc finger, PARP-type"/>
    <property type="match status" value="1"/>
</dbReference>
<dbReference type="Pfam" id="PF00645">
    <property type="entry name" value="zf-PARP"/>
    <property type="match status" value="1"/>
</dbReference>
<evidence type="ECO:0000256" key="4">
    <source>
        <dbReference type="ARBA" id="ARBA00022833"/>
    </source>
</evidence>
<sequence length="390" mass="42792">MSYRIELSPNNRANCSDTVCKAAADKCTKGTLRFGTWFVLPQSDHGSWKWKHWGCVSGFQLCNVRDAVQEEEGKFNWDLLDGYDELSDHPDLQAKIRRCVEQGHIDPEDFRGDPKFNVPGSKGIRGRAKVTKLKAEVEGGDEEEEEQKPKAKAAASKKGAKGGRKKAGAKDDEEVEAEQETEAPKKKGRGRKKAEVDEEDEEAEPPKKKGRARKSNASVAAKEEPEEEEEEEPAKPAAKKGARASLGKSKDTPIKGEVESDEKPVKNGRGGRKSNASVVPKEEESDSAPVAEPKQAAKRKRGVAKQAEADEQDDEKPAPVKKARGRPRKSDTVVEPVNDDEASEVEEDSESKPEPAKRGRKPKAAAAAPKKTATKEKTDGRRRSGRGQNR</sequence>
<feature type="compositionally biased region" description="Acidic residues" evidence="6">
    <location>
        <begin position="337"/>
        <end position="349"/>
    </location>
</feature>
<dbReference type="RefSeq" id="XP_030980328.1">
    <property type="nucleotide sequence ID" value="XM_031130732.1"/>
</dbReference>
<evidence type="ECO:0000256" key="5">
    <source>
        <dbReference type="ARBA" id="ARBA00023242"/>
    </source>
</evidence>
<feature type="compositionally biased region" description="Acidic residues" evidence="6">
    <location>
        <begin position="171"/>
        <end position="181"/>
    </location>
</feature>
<keyword evidence="3" id="KW-0863">Zinc-finger</keyword>
<reference evidence="8 9" key="1">
    <citation type="journal article" date="2019" name="Mol. Biol. Evol.">
        <title>Blast fungal genomes show frequent chromosomal changes, gene gains and losses, and effector gene turnover.</title>
        <authorList>
            <person name="Gomez Luciano L.B."/>
            <person name="Jason Tsai I."/>
            <person name="Chuma I."/>
            <person name="Tosa Y."/>
            <person name="Chen Y.H."/>
            <person name="Li J.Y."/>
            <person name="Li M.Y."/>
            <person name="Jade Lu M.Y."/>
            <person name="Nakayashiki H."/>
            <person name="Li W.H."/>
        </authorList>
    </citation>
    <scope>NUCLEOTIDE SEQUENCE [LARGE SCALE GENOMIC DNA]</scope>
    <source>
        <strain evidence="8 9">NI907</strain>
    </source>
</reference>
<keyword evidence="4" id="KW-0862">Zinc</keyword>
<dbReference type="GO" id="GO:0003677">
    <property type="term" value="F:DNA binding"/>
    <property type="evidence" value="ECO:0007669"/>
    <property type="project" value="InterPro"/>
</dbReference>
<feature type="region of interest" description="Disordered" evidence="6">
    <location>
        <begin position="106"/>
        <end position="390"/>
    </location>
</feature>
<reference evidence="9" key="2">
    <citation type="submission" date="2019-10" db="EMBL/GenBank/DDBJ databases">
        <authorList>
            <consortium name="NCBI Genome Project"/>
        </authorList>
    </citation>
    <scope>NUCLEOTIDE SEQUENCE</scope>
    <source>
        <strain evidence="9">NI907</strain>
    </source>
</reference>
<dbReference type="GO" id="GO:0005634">
    <property type="term" value="C:nucleus"/>
    <property type="evidence" value="ECO:0007669"/>
    <property type="project" value="UniProtKB-SubCell"/>
</dbReference>
<keyword evidence="8" id="KW-1185">Reference proteome</keyword>
<organism evidence="8 9">
    <name type="scientific">Pyricularia grisea</name>
    <name type="common">Crabgrass-specific blast fungus</name>
    <name type="synonym">Magnaporthe grisea</name>
    <dbReference type="NCBI Taxonomy" id="148305"/>
    <lineage>
        <taxon>Eukaryota</taxon>
        <taxon>Fungi</taxon>
        <taxon>Dikarya</taxon>
        <taxon>Ascomycota</taxon>
        <taxon>Pezizomycotina</taxon>
        <taxon>Sordariomycetes</taxon>
        <taxon>Sordariomycetidae</taxon>
        <taxon>Magnaporthales</taxon>
        <taxon>Pyriculariaceae</taxon>
        <taxon>Pyricularia</taxon>
    </lineage>
</organism>
<feature type="compositionally biased region" description="Basic and acidic residues" evidence="6">
    <location>
        <begin position="248"/>
        <end position="265"/>
    </location>
</feature>
<dbReference type="PRINTS" id="PR00929">
    <property type="entry name" value="ATHOOK"/>
</dbReference>
<dbReference type="InterPro" id="IPR036957">
    <property type="entry name" value="Znf_PARP_sf"/>
</dbReference>
<dbReference type="SUPFAM" id="SSF57716">
    <property type="entry name" value="Glucocorticoid receptor-like (DNA-binding domain)"/>
    <property type="match status" value="1"/>
</dbReference>
<dbReference type="SMART" id="SM01336">
    <property type="entry name" value="zf-PARP"/>
    <property type="match status" value="1"/>
</dbReference>
<feature type="compositionally biased region" description="Basic and acidic residues" evidence="6">
    <location>
        <begin position="373"/>
        <end position="382"/>
    </location>
</feature>
<name>A0A6P8AZJ8_PYRGI</name>
<evidence type="ECO:0000313" key="8">
    <source>
        <dbReference type="Proteomes" id="UP000515153"/>
    </source>
</evidence>
<evidence type="ECO:0000256" key="2">
    <source>
        <dbReference type="ARBA" id="ARBA00022723"/>
    </source>
</evidence>
<accession>A0A6P8AZJ8</accession>
<dbReference type="KEGG" id="pgri:PgNI_10759"/>
<evidence type="ECO:0000313" key="9">
    <source>
        <dbReference type="RefSeq" id="XP_030980328.1"/>
    </source>
</evidence>
<evidence type="ECO:0000256" key="1">
    <source>
        <dbReference type="ARBA" id="ARBA00004123"/>
    </source>
</evidence>